<comment type="caution">
    <text evidence="2">The sequence shown here is derived from an EMBL/GenBank/DDBJ whole genome shotgun (WGS) entry which is preliminary data.</text>
</comment>
<evidence type="ECO:0000313" key="3">
    <source>
        <dbReference type="Proteomes" id="UP000798951"/>
    </source>
</evidence>
<accession>A0ABQ6YJH5</accession>
<dbReference type="Proteomes" id="UP000798951">
    <property type="component" value="Unassembled WGS sequence"/>
</dbReference>
<feature type="signal peptide" evidence="1">
    <location>
        <begin position="1"/>
        <end position="19"/>
    </location>
</feature>
<evidence type="ECO:0008006" key="4">
    <source>
        <dbReference type="Google" id="ProtNLM"/>
    </source>
</evidence>
<keyword evidence="1" id="KW-0732">Signal</keyword>
<reference evidence="2 3" key="1">
    <citation type="submission" date="2019-07" db="EMBL/GenBank/DDBJ databases">
        <title>Genomic Encyclopedia of Type Strains, Phase IV (KMG-IV): sequencing the most valuable type-strain genomes for metagenomic binning, comparative biology and taxonomic classification.</title>
        <authorList>
            <person name="Goeker M."/>
        </authorList>
    </citation>
    <scope>NUCLEOTIDE SEQUENCE [LARGE SCALE GENOMIC DNA]</scope>
    <source>
        <strain evidence="2 3">DSM 44831</strain>
    </source>
</reference>
<sequence length="131" mass="13149">MFPGPLASRCVSRTTAALAAGTAAFALLLTGCGEDSSTAAAPATTTTPAVQVDPGKAGMFVVSYRNAFPKLAAGRDDLAVSGVLNQTCSDIKAGKAEADTIAGIVKSSTNGSVSATEQEARAVYDMAKLMC</sequence>
<dbReference type="EMBL" id="VMSD01000006">
    <property type="protein sequence ID" value="KAF0845659.1"/>
    <property type="molecule type" value="Genomic_DNA"/>
</dbReference>
<gene>
    <name evidence="2" type="ORF">FNL39_10644</name>
</gene>
<protein>
    <recommendedName>
        <fullName evidence="4">DUF732 domain-containing protein</fullName>
    </recommendedName>
</protein>
<organism evidence="2 3">
    <name type="scientific">Nocardia caishijiensis</name>
    <dbReference type="NCBI Taxonomy" id="184756"/>
    <lineage>
        <taxon>Bacteria</taxon>
        <taxon>Bacillati</taxon>
        <taxon>Actinomycetota</taxon>
        <taxon>Actinomycetes</taxon>
        <taxon>Mycobacteriales</taxon>
        <taxon>Nocardiaceae</taxon>
        <taxon>Nocardia</taxon>
    </lineage>
</organism>
<feature type="chain" id="PRO_5046182072" description="DUF732 domain-containing protein" evidence="1">
    <location>
        <begin position="20"/>
        <end position="131"/>
    </location>
</feature>
<keyword evidence="3" id="KW-1185">Reference proteome</keyword>
<proteinExistence type="predicted"/>
<evidence type="ECO:0000313" key="2">
    <source>
        <dbReference type="EMBL" id="KAF0845659.1"/>
    </source>
</evidence>
<evidence type="ECO:0000256" key="1">
    <source>
        <dbReference type="SAM" id="SignalP"/>
    </source>
</evidence>
<name>A0ABQ6YJH5_9NOCA</name>